<dbReference type="PROSITE" id="PS50294">
    <property type="entry name" value="WD_REPEATS_REGION"/>
    <property type="match status" value="2"/>
</dbReference>
<accession>A0A8S1LEU0</accession>
<organism evidence="4 5">
    <name type="scientific">Paramecium sonneborni</name>
    <dbReference type="NCBI Taxonomy" id="65129"/>
    <lineage>
        <taxon>Eukaryota</taxon>
        <taxon>Sar</taxon>
        <taxon>Alveolata</taxon>
        <taxon>Ciliophora</taxon>
        <taxon>Intramacronucleata</taxon>
        <taxon>Oligohymenophorea</taxon>
        <taxon>Peniculida</taxon>
        <taxon>Parameciidae</taxon>
        <taxon>Paramecium</taxon>
    </lineage>
</organism>
<dbReference type="InterPro" id="IPR019775">
    <property type="entry name" value="WD40_repeat_CS"/>
</dbReference>
<dbReference type="InterPro" id="IPR051242">
    <property type="entry name" value="WD-EF-hand_domain"/>
</dbReference>
<dbReference type="Proteomes" id="UP000692954">
    <property type="component" value="Unassembled WGS sequence"/>
</dbReference>
<feature type="repeat" description="WD" evidence="2">
    <location>
        <begin position="294"/>
        <end position="335"/>
    </location>
</feature>
<evidence type="ECO:0000256" key="1">
    <source>
        <dbReference type="ARBA" id="ARBA00022737"/>
    </source>
</evidence>
<sequence>MNNLLKRFEPSLTDVIKYLQEHQDMILVERNPYQADRLMMMLDNEKLDALDKEFHEHPNGIELPNFIWLMKCAISHAPEDKYELVNGLIKLFQDIDINGDGHMEWAEFTQYIIDAVIGSKDAQLYDTRFEKERELTEIEVLDRAYSRKSKRYIPMAQVDDSNHKNPIKTIAYCQQLDSVICLEQNSQHLRFYTPECQDKKFTLAPESESGKIFIIHFHTVDNYIAAVTSDRQLIFWDATTFKVIKQFKQEVLQTGIWYFPYHELWVTAGSDYNIRGWSIPWNEKDSKGQVIKFLNAHTKQITDIVELISPKLLASASQDGKIKLWDMQDQKFITELKTPAPSKRGVKGLSYNQDYGSNLISYGFETFINVYCPEVSITRAYIGRLEGHSSLVVTCKFIPQSPNCVSIDDHTNIRIWDIRQMSSVQVIPNDQQSLVTDLCIITRTDRFVYSGKRLNYFYNAAQMSSNQKQKGPNEEVYPINVEFNMYFNQFVVLTKFDIRIYDAMGGKLKKVMNEVFDDKIQLDLSTFCFGGRQRKLFIADNAGLIRQYNMKTGEFLKKVNMHNEIENSEFANKLANIKKRDTLDISAIIFLQEEKLLISASQDSTIRIYDETDPEESILLKVFCGGHQNSEILSMAFSPNFTMLATGSANGLISLWDFETSKLCGVLNTPQPLAEVTALEFADPYPVLVSLQGILISIWNIKTNKCLLRINTNPQHPMLSLAIFSDISQGPSRQELLPEFAGPLIDKIAQDKKSKLNLQEEQEGLMKDVQQYDTEQHQNKRRALLYMGDQKGYMHILSLTEFLQRKGITEMEKLKKGHSYQLKRKDLIDVSKSVETFLVQEEKQQSPVLTCNIQALLIRQWIAHSSAIVKINKIKELVSFISSSMDKHFKIWSMKGDLLSDISLAKYDGSNYWKFPFDWVGQKLKDIELVFDALKLIEKENLSPYEKERVKVRFLVNKYFNEASLEEMQRNYAQPEQVVVQREKKRLIQSQSQPMNIALKSIAEPYKELTQKMKDDQLKKKKLELPEVQEEQKRPQSQHGLVQRLMLAFNDNKDIAKEDGIDSKKKQPNKNTHQKRIQELPQMKPSTSHSTFIQKYQRNYRFIQTQVQTRPHTESKKYKFVHDIKYQFGESQRAMKIKYYQNSLKFQSVSPQMLCDDNEILQMKCKFYKKQNEDLIESESSDKSYEEDDLGHPKQHKQIIASHNFLNNAQKNDHKVLNTKKKIFVV</sequence>
<name>A0A8S1LEU0_9CILI</name>
<dbReference type="PROSITE" id="PS00018">
    <property type="entry name" value="EF_HAND_1"/>
    <property type="match status" value="1"/>
</dbReference>
<dbReference type="InterPro" id="IPR001680">
    <property type="entry name" value="WD40_rpt"/>
</dbReference>
<feature type="repeat" description="WD" evidence="2">
    <location>
        <begin position="625"/>
        <end position="666"/>
    </location>
</feature>
<protein>
    <recommendedName>
        <fullName evidence="3">EF-hand domain-containing protein</fullName>
    </recommendedName>
</protein>
<dbReference type="PROSITE" id="PS00678">
    <property type="entry name" value="WD_REPEATS_1"/>
    <property type="match status" value="2"/>
</dbReference>
<keyword evidence="1" id="KW-0677">Repeat</keyword>
<keyword evidence="5" id="KW-1185">Reference proteome</keyword>
<evidence type="ECO:0000256" key="2">
    <source>
        <dbReference type="PROSITE-ProRule" id="PRU00221"/>
    </source>
</evidence>
<dbReference type="SMART" id="SM00320">
    <property type="entry name" value="WD40"/>
    <property type="match status" value="7"/>
</dbReference>
<feature type="domain" description="EF-hand" evidence="3">
    <location>
        <begin position="83"/>
        <end position="118"/>
    </location>
</feature>
<evidence type="ECO:0000259" key="3">
    <source>
        <dbReference type="PROSITE" id="PS50222"/>
    </source>
</evidence>
<dbReference type="PROSITE" id="PS50082">
    <property type="entry name" value="WD_REPEATS_2"/>
    <property type="match status" value="3"/>
</dbReference>
<dbReference type="PANTHER" id="PTHR44324">
    <property type="entry name" value="WD40 REPEAT DOMAIN 95"/>
    <property type="match status" value="1"/>
</dbReference>
<dbReference type="PROSITE" id="PS50222">
    <property type="entry name" value="EF_HAND_2"/>
    <property type="match status" value="1"/>
</dbReference>
<dbReference type="OrthoDB" id="273771at2759"/>
<dbReference type="InterPro" id="IPR002048">
    <property type="entry name" value="EF_hand_dom"/>
</dbReference>
<comment type="caution">
    <text evidence="4">The sequence shown here is derived from an EMBL/GenBank/DDBJ whole genome shotgun (WGS) entry which is preliminary data.</text>
</comment>
<gene>
    <name evidence="4" type="ORF">PSON_ATCC_30995.1.T0190331</name>
</gene>
<reference evidence="4" key="1">
    <citation type="submission" date="2021-01" db="EMBL/GenBank/DDBJ databases">
        <authorList>
            <consortium name="Genoscope - CEA"/>
            <person name="William W."/>
        </authorList>
    </citation>
    <scope>NUCLEOTIDE SEQUENCE</scope>
</reference>
<feature type="repeat" description="WD" evidence="2">
    <location>
        <begin position="385"/>
        <end position="426"/>
    </location>
</feature>
<dbReference type="AlphaFoldDB" id="A0A8S1LEU0"/>
<evidence type="ECO:0000313" key="4">
    <source>
        <dbReference type="EMBL" id="CAD8064865.1"/>
    </source>
</evidence>
<evidence type="ECO:0000313" key="5">
    <source>
        <dbReference type="Proteomes" id="UP000692954"/>
    </source>
</evidence>
<dbReference type="InterPro" id="IPR018247">
    <property type="entry name" value="EF_Hand_1_Ca_BS"/>
</dbReference>
<dbReference type="PANTHER" id="PTHR44324:SF4">
    <property type="entry name" value="WD40 REPEAT DOMAIN 95"/>
    <property type="match status" value="1"/>
</dbReference>
<proteinExistence type="predicted"/>
<dbReference type="GO" id="GO:0005509">
    <property type="term" value="F:calcium ion binding"/>
    <property type="evidence" value="ECO:0007669"/>
    <property type="project" value="InterPro"/>
</dbReference>
<keyword evidence="2" id="KW-0853">WD repeat</keyword>
<dbReference type="Pfam" id="PF00400">
    <property type="entry name" value="WD40"/>
    <property type="match status" value="3"/>
</dbReference>
<dbReference type="EMBL" id="CAJJDN010000019">
    <property type="protein sequence ID" value="CAD8064865.1"/>
    <property type="molecule type" value="Genomic_DNA"/>
</dbReference>